<keyword evidence="3 5" id="KW-1133">Transmembrane helix</keyword>
<name>A0ABS4EAU8_9FIRM</name>
<feature type="chain" id="PRO_5046660008" evidence="6">
    <location>
        <begin position="26"/>
        <end position="100"/>
    </location>
</feature>
<comment type="caution">
    <text evidence="7">The sequence shown here is derived from an EMBL/GenBank/DDBJ whole genome shotgun (WGS) entry which is preliminary data.</text>
</comment>
<organism evidence="7 8">
    <name type="scientific">Metaclostridioides mangenotii</name>
    <dbReference type="NCBI Taxonomy" id="1540"/>
    <lineage>
        <taxon>Bacteria</taxon>
        <taxon>Bacillati</taxon>
        <taxon>Bacillota</taxon>
        <taxon>Clostridia</taxon>
        <taxon>Peptostreptococcales</taxon>
        <taxon>Peptostreptococcaceae</taxon>
        <taxon>Metaclostridioides</taxon>
    </lineage>
</organism>
<feature type="signal peptide" evidence="6">
    <location>
        <begin position="1"/>
        <end position="25"/>
    </location>
</feature>
<evidence type="ECO:0000313" key="7">
    <source>
        <dbReference type="EMBL" id="MBP1855060.1"/>
    </source>
</evidence>
<dbReference type="EMBL" id="JAGGJX010000002">
    <property type="protein sequence ID" value="MBP1855060.1"/>
    <property type="molecule type" value="Genomic_DNA"/>
</dbReference>
<evidence type="ECO:0000256" key="3">
    <source>
        <dbReference type="ARBA" id="ARBA00022989"/>
    </source>
</evidence>
<evidence type="ECO:0000256" key="6">
    <source>
        <dbReference type="SAM" id="SignalP"/>
    </source>
</evidence>
<proteinExistence type="predicted"/>
<evidence type="ECO:0000256" key="1">
    <source>
        <dbReference type="ARBA" id="ARBA00004141"/>
    </source>
</evidence>
<protein>
    <submittedName>
        <fullName evidence="7">Uncharacterized protein</fullName>
    </submittedName>
</protein>
<evidence type="ECO:0000313" key="8">
    <source>
        <dbReference type="Proteomes" id="UP000767291"/>
    </source>
</evidence>
<evidence type="ECO:0000256" key="5">
    <source>
        <dbReference type="SAM" id="Phobius"/>
    </source>
</evidence>
<comment type="subcellular location">
    <subcellularLocation>
        <location evidence="1">Membrane</location>
        <topology evidence="1">Multi-pass membrane protein</topology>
    </subcellularLocation>
</comment>
<keyword evidence="6" id="KW-0732">Signal</keyword>
<sequence>MKNKKIVSLFVAFTLFCTSINFSFAETDTEDSVIEITNESKEENSSEGSVKDESELGMLKGWILKKWSSSTGLIGIARKGVIFAVLIVAVYLDRLISNGT</sequence>
<gene>
    <name evidence="7" type="ORF">J2Z43_001453</name>
</gene>
<keyword evidence="2 5" id="KW-0812">Transmembrane</keyword>
<evidence type="ECO:0000256" key="2">
    <source>
        <dbReference type="ARBA" id="ARBA00022692"/>
    </source>
</evidence>
<dbReference type="Proteomes" id="UP000767291">
    <property type="component" value="Unassembled WGS sequence"/>
</dbReference>
<accession>A0ABS4EAU8</accession>
<dbReference type="InterPro" id="IPR006480">
    <property type="entry name" value="Phage_holin_4_1"/>
</dbReference>
<evidence type="ECO:0000256" key="4">
    <source>
        <dbReference type="ARBA" id="ARBA00023136"/>
    </source>
</evidence>
<keyword evidence="8" id="KW-1185">Reference proteome</keyword>
<feature type="transmembrane region" description="Helical" evidence="5">
    <location>
        <begin position="72"/>
        <end position="92"/>
    </location>
</feature>
<dbReference type="Pfam" id="PF05105">
    <property type="entry name" value="Phage_holin_4_1"/>
    <property type="match status" value="1"/>
</dbReference>
<keyword evidence="4 5" id="KW-0472">Membrane</keyword>
<reference evidence="7 8" key="1">
    <citation type="submission" date="2021-03" db="EMBL/GenBank/DDBJ databases">
        <title>Genomic Encyclopedia of Type Strains, Phase IV (KMG-IV): sequencing the most valuable type-strain genomes for metagenomic binning, comparative biology and taxonomic classification.</title>
        <authorList>
            <person name="Goeker M."/>
        </authorList>
    </citation>
    <scope>NUCLEOTIDE SEQUENCE [LARGE SCALE GENOMIC DNA]</scope>
    <source>
        <strain evidence="7 8">DSM 1289</strain>
    </source>
</reference>